<feature type="compositionally biased region" description="Basic and acidic residues" evidence="1">
    <location>
        <begin position="246"/>
        <end position="285"/>
    </location>
</feature>
<dbReference type="SUPFAM" id="SSF51261">
    <property type="entry name" value="Duplicated hybrid motif"/>
    <property type="match status" value="1"/>
</dbReference>
<feature type="region of interest" description="Disordered" evidence="1">
    <location>
        <begin position="235"/>
        <end position="293"/>
    </location>
</feature>
<dbReference type="Pfam" id="PF01551">
    <property type="entry name" value="Peptidase_M23"/>
    <property type="match status" value="1"/>
</dbReference>
<gene>
    <name evidence="4" type="ORF">ABNN70_05075</name>
</gene>
<reference evidence="4" key="1">
    <citation type="submission" date="2024-06" db="EMBL/GenBank/DDBJ databases">
        <authorList>
            <person name="Fan A."/>
            <person name="Zhang F.Y."/>
            <person name="Zhang L."/>
        </authorList>
    </citation>
    <scope>NUCLEOTIDE SEQUENCE</scope>
    <source>
        <strain evidence="4">Y61</strain>
    </source>
</reference>
<organism evidence="4">
    <name type="scientific">Sporolactobacillus sp. Y61</name>
    <dbReference type="NCBI Taxonomy" id="3160863"/>
    <lineage>
        <taxon>Bacteria</taxon>
        <taxon>Bacillati</taxon>
        <taxon>Bacillota</taxon>
        <taxon>Bacilli</taxon>
        <taxon>Bacillales</taxon>
        <taxon>Sporolactobacillaceae</taxon>
        <taxon>Sporolactobacillus</taxon>
    </lineage>
</organism>
<evidence type="ECO:0000259" key="3">
    <source>
        <dbReference type="Pfam" id="PF01551"/>
    </source>
</evidence>
<protein>
    <submittedName>
        <fullName evidence="4">M23 family metallopeptidase</fullName>
        <ecNumber evidence="4">3.4.-.-</ecNumber>
    </submittedName>
</protein>
<dbReference type="InterPro" id="IPR011055">
    <property type="entry name" value="Dup_hybrid_motif"/>
</dbReference>
<dbReference type="InterPro" id="IPR050570">
    <property type="entry name" value="Cell_wall_metabolism_enzyme"/>
</dbReference>
<dbReference type="PANTHER" id="PTHR21666:SF291">
    <property type="entry name" value="STAGE II SPORULATION PROTEIN Q"/>
    <property type="match status" value="1"/>
</dbReference>
<dbReference type="GO" id="GO:0004222">
    <property type="term" value="F:metalloendopeptidase activity"/>
    <property type="evidence" value="ECO:0007669"/>
    <property type="project" value="TreeGrafter"/>
</dbReference>
<evidence type="ECO:0000256" key="1">
    <source>
        <dbReference type="SAM" id="MobiDB-lite"/>
    </source>
</evidence>
<keyword evidence="2" id="KW-0812">Transmembrane</keyword>
<accession>A0AAU8IID3</accession>
<dbReference type="CDD" id="cd12797">
    <property type="entry name" value="M23_peptidase"/>
    <property type="match status" value="1"/>
</dbReference>
<sequence>MTENKDQKKLQGKEQSGLRRLAGRRWFYPALYLCVASLILTGILFFQMRGADQAKDTEEQNRVVFNQDDPSAPLNAGEEVFEWPAAKADTEVIQPFYDADGTEQEQQAALVNYDNTYAQNTGINIGAKDEQAFAVNAAMSGKVTEAKKDSLLGYTVTLKHKNGVETLYQSLTSLDVKLGQEVKQGETLGTAGTSAFNKPMGVHAHFEIRKNGIPVNPEVYMDKAASEVKAVTVGAQKTSGQPSAAEKTKFEEKAPEAPAKKEAPSKSEEKGKSDSSKSMENRSEGESIDQSEN</sequence>
<dbReference type="PANTHER" id="PTHR21666">
    <property type="entry name" value="PEPTIDASE-RELATED"/>
    <property type="match status" value="1"/>
</dbReference>
<dbReference type="RefSeq" id="WP_353948939.1">
    <property type="nucleotide sequence ID" value="NZ_CP159510.1"/>
</dbReference>
<keyword evidence="2" id="KW-1133">Transmembrane helix</keyword>
<name>A0AAU8IID3_9BACL</name>
<keyword evidence="2" id="KW-0472">Membrane</keyword>
<evidence type="ECO:0000313" key="4">
    <source>
        <dbReference type="EMBL" id="XCJ17850.1"/>
    </source>
</evidence>
<dbReference type="InterPro" id="IPR016047">
    <property type="entry name" value="M23ase_b-sheet_dom"/>
</dbReference>
<dbReference type="Gene3D" id="2.70.70.10">
    <property type="entry name" value="Glucose Permease (Domain IIA)"/>
    <property type="match status" value="1"/>
</dbReference>
<feature type="transmembrane region" description="Helical" evidence="2">
    <location>
        <begin position="26"/>
        <end position="46"/>
    </location>
</feature>
<dbReference type="AlphaFoldDB" id="A0AAU8IID3"/>
<dbReference type="EMBL" id="CP159510">
    <property type="protein sequence ID" value="XCJ17850.1"/>
    <property type="molecule type" value="Genomic_DNA"/>
</dbReference>
<keyword evidence="4" id="KW-0378">Hydrolase</keyword>
<dbReference type="EC" id="3.4.-.-" evidence="4"/>
<evidence type="ECO:0000256" key="2">
    <source>
        <dbReference type="SAM" id="Phobius"/>
    </source>
</evidence>
<feature type="domain" description="M23ase beta-sheet core" evidence="3">
    <location>
        <begin position="120"/>
        <end position="217"/>
    </location>
</feature>
<proteinExistence type="predicted"/>